<evidence type="ECO:0000313" key="12">
    <source>
        <dbReference type="Ensembl" id="ENSPKIP00000036322.1"/>
    </source>
</evidence>
<keyword evidence="4 9" id="KW-0479">Metal-binding</keyword>
<evidence type="ECO:0000256" key="6">
    <source>
        <dbReference type="ARBA" id="ARBA00022833"/>
    </source>
</evidence>
<keyword evidence="13" id="KW-1185">Reference proteome</keyword>
<evidence type="ECO:0000259" key="11">
    <source>
        <dbReference type="PROSITE" id="PS50023"/>
    </source>
</evidence>
<dbReference type="STRING" id="1676925.ENSPKIP00000036322"/>
<dbReference type="Ensembl" id="ENSPKIT00000017266.1">
    <property type="protein sequence ID" value="ENSPKIP00000036322.1"/>
    <property type="gene ID" value="ENSPKIG00000014928.1"/>
</dbReference>
<feature type="domain" description="LIM zinc-binding" evidence="11">
    <location>
        <begin position="169"/>
        <end position="228"/>
    </location>
</feature>
<dbReference type="GeneTree" id="ENSGT00940000160259"/>
<dbReference type="SMART" id="SM00132">
    <property type="entry name" value="LIM"/>
    <property type="match status" value="3"/>
</dbReference>
<feature type="domain" description="LIM zinc-binding" evidence="11">
    <location>
        <begin position="311"/>
        <end position="363"/>
    </location>
</feature>
<dbReference type="Gene3D" id="2.10.110.10">
    <property type="entry name" value="Cysteine Rich Protein"/>
    <property type="match status" value="3"/>
</dbReference>
<reference evidence="12" key="1">
    <citation type="submission" date="2025-08" db="UniProtKB">
        <authorList>
            <consortium name="Ensembl"/>
        </authorList>
    </citation>
    <scope>IDENTIFICATION</scope>
</reference>
<dbReference type="GO" id="GO:0003779">
    <property type="term" value="F:actin binding"/>
    <property type="evidence" value="ECO:0007669"/>
    <property type="project" value="TreeGrafter"/>
</dbReference>
<dbReference type="InterPro" id="IPR001781">
    <property type="entry name" value="Znf_LIM"/>
</dbReference>
<dbReference type="AlphaFoldDB" id="A0A3B3SZV8"/>
<dbReference type="FunFam" id="2.10.110.10:FF:000008">
    <property type="entry name" value="Paxillin isoform 1"/>
    <property type="match status" value="1"/>
</dbReference>
<keyword evidence="5" id="KW-0677">Repeat</keyword>
<keyword evidence="3" id="KW-0963">Cytoplasm</keyword>
<dbReference type="InterPro" id="IPR050604">
    <property type="entry name" value="PDZ-LIM_domain"/>
</dbReference>
<evidence type="ECO:0000256" key="2">
    <source>
        <dbReference type="ARBA" id="ARBA00004496"/>
    </source>
</evidence>
<dbReference type="GO" id="GO:0030036">
    <property type="term" value="P:actin cytoskeleton organization"/>
    <property type="evidence" value="ECO:0007669"/>
    <property type="project" value="TreeGrafter"/>
</dbReference>
<dbReference type="GO" id="GO:0031941">
    <property type="term" value="C:filamentous actin"/>
    <property type="evidence" value="ECO:0007669"/>
    <property type="project" value="TreeGrafter"/>
</dbReference>
<name>A0A3B3SZV8_9TELE</name>
<dbReference type="FunFam" id="2.10.110.10:FF:000018">
    <property type="entry name" value="Paxillin isoform 1"/>
    <property type="match status" value="1"/>
</dbReference>
<dbReference type="GO" id="GO:0030018">
    <property type="term" value="C:Z disc"/>
    <property type="evidence" value="ECO:0007669"/>
    <property type="project" value="TreeGrafter"/>
</dbReference>
<reference evidence="12" key="2">
    <citation type="submission" date="2025-09" db="UniProtKB">
        <authorList>
            <consortium name="Ensembl"/>
        </authorList>
    </citation>
    <scope>IDENTIFICATION</scope>
</reference>
<evidence type="ECO:0000256" key="10">
    <source>
        <dbReference type="SAM" id="MobiDB-lite"/>
    </source>
</evidence>
<organism evidence="12 13">
    <name type="scientific">Paramormyrops kingsleyae</name>
    <dbReference type="NCBI Taxonomy" id="1676925"/>
    <lineage>
        <taxon>Eukaryota</taxon>
        <taxon>Metazoa</taxon>
        <taxon>Chordata</taxon>
        <taxon>Craniata</taxon>
        <taxon>Vertebrata</taxon>
        <taxon>Euteleostomi</taxon>
        <taxon>Actinopterygii</taxon>
        <taxon>Neopterygii</taxon>
        <taxon>Teleostei</taxon>
        <taxon>Osteoglossocephala</taxon>
        <taxon>Osteoglossomorpha</taxon>
        <taxon>Osteoglossiformes</taxon>
        <taxon>Mormyridae</taxon>
        <taxon>Paramormyrops</taxon>
    </lineage>
</organism>
<dbReference type="GO" id="GO:0051371">
    <property type="term" value="F:muscle alpha-actinin binding"/>
    <property type="evidence" value="ECO:0007669"/>
    <property type="project" value="TreeGrafter"/>
</dbReference>
<keyword evidence="7" id="KW-0965">Cell junction</keyword>
<comment type="subcellular location">
    <subcellularLocation>
        <location evidence="1">Cell junction</location>
    </subcellularLocation>
    <subcellularLocation>
        <location evidence="2">Cytoplasm</location>
    </subcellularLocation>
</comment>
<feature type="region of interest" description="Disordered" evidence="10">
    <location>
        <begin position="86"/>
        <end position="126"/>
    </location>
</feature>
<sequence>MHFADFLLEELSRTSSQDADAIPQANLNVSPSPHLILNSPPTVFYTYPRYASQIPDQVQTTLLSPGSATRELDSIMQHLLGLEQGLCDSPTTSAPSPLIPKSGQEGEKTERKGVDEGQAKGGKDSVLGTCDNASNKEVKPSKAGASIDDLLGRLASDMEKMGVQTSAKGHCASCGKCIVGKFITALGQVWHPEHFVCLICRVELGTTGYFEREGEAYCQKDYQNLFSPRCGYCKAPILQNILTAMNQSWHPEHFFCAECGEVFGSEGKSQEEPGVALTLKALYPSSCFKIKVPLLKGKPYCCNDFYRLFAPKCSGCGKPVQENYLSAANGTWHPQCFVCAVCRLLQGALMSSVRCPYAGVLHC</sequence>
<dbReference type="SUPFAM" id="SSF57716">
    <property type="entry name" value="Glucocorticoid receptor-like (DNA-binding domain)"/>
    <property type="match status" value="3"/>
</dbReference>
<keyword evidence="8 9" id="KW-0440">LIM domain</keyword>
<dbReference type="GO" id="GO:0046872">
    <property type="term" value="F:metal ion binding"/>
    <property type="evidence" value="ECO:0007669"/>
    <property type="project" value="UniProtKB-KW"/>
</dbReference>
<dbReference type="Proteomes" id="UP000261540">
    <property type="component" value="Unplaced"/>
</dbReference>
<dbReference type="GO" id="GO:0007507">
    <property type="term" value="P:heart development"/>
    <property type="evidence" value="ECO:0007669"/>
    <property type="project" value="TreeGrafter"/>
</dbReference>
<evidence type="ECO:0000256" key="5">
    <source>
        <dbReference type="ARBA" id="ARBA00022737"/>
    </source>
</evidence>
<evidence type="ECO:0000313" key="13">
    <source>
        <dbReference type="Proteomes" id="UP000261540"/>
    </source>
</evidence>
<dbReference type="PANTHER" id="PTHR24214:SF62">
    <property type="entry name" value="LEUPAXIN"/>
    <property type="match status" value="1"/>
</dbReference>
<dbReference type="Pfam" id="PF00412">
    <property type="entry name" value="LIM"/>
    <property type="match status" value="3"/>
</dbReference>
<evidence type="ECO:0000256" key="7">
    <source>
        <dbReference type="ARBA" id="ARBA00022949"/>
    </source>
</evidence>
<dbReference type="GO" id="GO:0001725">
    <property type="term" value="C:stress fiber"/>
    <property type="evidence" value="ECO:0007669"/>
    <property type="project" value="TreeGrafter"/>
</dbReference>
<feature type="compositionally biased region" description="Basic and acidic residues" evidence="10">
    <location>
        <begin position="104"/>
        <end position="123"/>
    </location>
</feature>
<dbReference type="PANTHER" id="PTHR24214">
    <property type="entry name" value="PDZ AND LIM DOMAIN PROTEIN ZASP"/>
    <property type="match status" value="1"/>
</dbReference>
<proteinExistence type="predicted"/>
<evidence type="ECO:0000256" key="3">
    <source>
        <dbReference type="ARBA" id="ARBA00022490"/>
    </source>
</evidence>
<evidence type="ECO:0000256" key="9">
    <source>
        <dbReference type="PROSITE-ProRule" id="PRU00125"/>
    </source>
</evidence>
<keyword evidence="6 9" id="KW-0862">Zinc</keyword>
<accession>A0A3B3SZV8</accession>
<evidence type="ECO:0000256" key="4">
    <source>
        <dbReference type="ARBA" id="ARBA00022723"/>
    </source>
</evidence>
<protein>
    <submittedName>
        <fullName evidence="12">Leupaxin</fullName>
    </submittedName>
</protein>
<evidence type="ECO:0000256" key="8">
    <source>
        <dbReference type="ARBA" id="ARBA00023038"/>
    </source>
</evidence>
<dbReference type="GO" id="GO:0005912">
    <property type="term" value="C:adherens junction"/>
    <property type="evidence" value="ECO:0007669"/>
    <property type="project" value="TreeGrafter"/>
</dbReference>
<dbReference type="PROSITE" id="PS50023">
    <property type="entry name" value="LIM_DOMAIN_2"/>
    <property type="match status" value="2"/>
</dbReference>
<dbReference type="GO" id="GO:0061061">
    <property type="term" value="P:muscle structure development"/>
    <property type="evidence" value="ECO:0007669"/>
    <property type="project" value="TreeGrafter"/>
</dbReference>
<evidence type="ECO:0000256" key="1">
    <source>
        <dbReference type="ARBA" id="ARBA00004282"/>
    </source>
</evidence>